<dbReference type="Proteomes" id="UP001365542">
    <property type="component" value="Unassembled WGS sequence"/>
</dbReference>
<comment type="caution">
    <text evidence="1">The sequence shown here is derived from an EMBL/GenBank/DDBJ whole genome shotgun (WGS) entry which is preliminary data.</text>
</comment>
<keyword evidence="2" id="KW-1185">Reference proteome</keyword>
<dbReference type="AlphaFoldDB" id="A0AAV9XHL8"/>
<protein>
    <submittedName>
        <fullName evidence="1">Uncharacterized protein</fullName>
    </submittedName>
</protein>
<name>A0AAV9XHL8_9PEZI</name>
<gene>
    <name evidence="1" type="ORF">TWF694_008636</name>
</gene>
<reference evidence="1 2" key="1">
    <citation type="submission" date="2019-10" db="EMBL/GenBank/DDBJ databases">
        <authorList>
            <person name="Palmer J.M."/>
        </authorList>
    </citation>
    <scope>NUCLEOTIDE SEQUENCE [LARGE SCALE GENOMIC DNA]</scope>
    <source>
        <strain evidence="1 2">TWF694</strain>
    </source>
</reference>
<dbReference type="EMBL" id="JAVHJO010000004">
    <property type="protein sequence ID" value="KAK6541275.1"/>
    <property type="molecule type" value="Genomic_DNA"/>
</dbReference>
<sequence>MNCSADRLMVVVDHYKLHHMLERKSLNNLSLSSIFITWLLSITHDCLFQFPITWETHELRYLFKAAILDR</sequence>
<evidence type="ECO:0000313" key="2">
    <source>
        <dbReference type="Proteomes" id="UP001365542"/>
    </source>
</evidence>
<proteinExistence type="predicted"/>
<accession>A0AAV9XHL8</accession>
<organism evidence="1 2">
    <name type="scientific">Orbilia ellipsospora</name>
    <dbReference type="NCBI Taxonomy" id="2528407"/>
    <lineage>
        <taxon>Eukaryota</taxon>
        <taxon>Fungi</taxon>
        <taxon>Dikarya</taxon>
        <taxon>Ascomycota</taxon>
        <taxon>Pezizomycotina</taxon>
        <taxon>Orbiliomycetes</taxon>
        <taxon>Orbiliales</taxon>
        <taxon>Orbiliaceae</taxon>
        <taxon>Orbilia</taxon>
    </lineage>
</organism>
<evidence type="ECO:0000313" key="1">
    <source>
        <dbReference type="EMBL" id="KAK6541275.1"/>
    </source>
</evidence>